<proteinExistence type="predicted"/>
<evidence type="ECO:0000313" key="1">
    <source>
        <dbReference type="EMBL" id="OGM87724.1"/>
    </source>
</evidence>
<evidence type="ECO:0000313" key="2">
    <source>
        <dbReference type="Proteomes" id="UP000177596"/>
    </source>
</evidence>
<dbReference type="Proteomes" id="UP000177596">
    <property type="component" value="Unassembled WGS sequence"/>
</dbReference>
<comment type="caution">
    <text evidence="1">The sequence shown here is derived from an EMBL/GenBank/DDBJ whole genome shotgun (WGS) entry which is preliminary data.</text>
</comment>
<protein>
    <recommendedName>
        <fullName evidence="3">Glycosyl transferase family 1 domain-containing protein</fullName>
    </recommendedName>
</protein>
<evidence type="ECO:0008006" key="3">
    <source>
        <dbReference type="Google" id="ProtNLM"/>
    </source>
</evidence>
<dbReference type="Gene3D" id="3.40.50.2000">
    <property type="entry name" value="Glycogen Phosphorylase B"/>
    <property type="match status" value="1"/>
</dbReference>
<dbReference type="SUPFAM" id="SSF53756">
    <property type="entry name" value="UDP-Glycosyltransferase/glycogen phosphorylase"/>
    <property type="match status" value="1"/>
</dbReference>
<name>A0A1F8DGI2_9BACT</name>
<gene>
    <name evidence="1" type="ORF">A2573_00460</name>
</gene>
<accession>A0A1F8DGI2</accession>
<reference evidence="1 2" key="1">
    <citation type="journal article" date="2016" name="Nat. Commun.">
        <title>Thousands of microbial genomes shed light on interconnected biogeochemical processes in an aquifer system.</title>
        <authorList>
            <person name="Anantharaman K."/>
            <person name="Brown C.T."/>
            <person name="Hug L.A."/>
            <person name="Sharon I."/>
            <person name="Castelle C.J."/>
            <person name="Probst A.J."/>
            <person name="Thomas B.C."/>
            <person name="Singh A."/>
            <person name="Wilkins M.J."/>
            <person name="Karaoz U."/>
            <person name="Brodie E.L."/>
            <person name="Williams K.H."/>
            <person name="Hubbard S.S."/>
            <person name="Banfield J.F."/>
        </authorList>
    </citation>
    <scope>NUCLEOTIDE SEQUENCE [LARGE SCALE GENOMIC DNA]</scope>
</reference>
<dbReference type="EMBL" id="MGIL01000022">
    <property type="protein sequence ID" value="OGM87724.1"/>
    <property type="molecule type" value="Genomic_DNA"/>
</dbReference>
<sequence>MATYLQAKHNPKEGYKNDVCIYVKPKEMSAIKDGDWVDFLDSNISLIVQLKDRPKVKVIAASEASNEALKRVLPNEIILIPSHHINQEKLKRTRRQISIGGYIGGFSPMYEEIRRGLKKIGFDFVTCFDFKGRTDAMKLYESIDLLIIGWWTGDDSPHKIPTKIINAASFGIPSIAYPLRGYKEIEGFYVSAHNLSEIITEAEKFKDEDYYNRWAKKISKMAEKYHISKIAKLYKKLKPGFPA</sequence>
<dbReference type="AlphaFoldDB" id="A0A1F8DGI2"/>
<organism evidence="1 2">
    <name type="scientific">Candidatus Woesebacteria bacterium RIFOXYD1_FULL_43_18</name>
    <dbReference type="NCBI Taxonomy" id="1802551"/>
    <lineage>
        <taxon>Bacteria</taxon>
        <taxon>Candidatus Woeseibacteriota</taxon>
    </lineage>
</organism>